<sequence length="129" mass="15116">MGIALALSAGIVIFFHFLIGLALLIVSALIFTTHYRLMIDLDQRVYHDYVWIMGIKHGKAASFEKIDYLFIKKSRTVQNMYARVYTTSLRKDVYDAYLRFSETKKIHLVTRESKRLLVKQVKAWPRSWG</sequence>
<organism evidence="2 3">
    <name type="scientific">Dawidia cretensis</name>
    <dbReference type="NCBI Taxonomy" id="2782350"/>
    <lineage>
        <taxon>Bacteria</taxon>
        <taxon>Pseudomonadati</taxon>
        <taxon>Bacteroidota</taxon>
        <taxon>Cytophagia</taxon>
        <taxon>Cytophagales</taxon>
        <taxon>Chryseotaleaceae</taxon>
        <taxon>Dawidia</taxon>
    </lineage>
</organism>
<feature type="transmembrane region" description="Helical" evidence="1">
    <location>
        <begin position="6"/>
        <end position="31"/>
    </location>
</feature>
<comment type="caution">
    <text evidence="2">The sequence shown here is derived from an EMBL/GenBank/DDBJ whole genome shotgun (WGS) entry which is preliminary data.</text>
</comment>
<evidence type="ECO:0000313" key="2">
    <source>
        <dbReference type="EMBL" id="MBT1707382.1"/>
    </source>
</evidence>
<protein>
    <submittedName>
        <fullName evidence="2">Uncharacterized protein</fullName>
    </submittedName>
</protein>
<keyword evidence="3" id="KW-1185">Reference proteome</keyword>
<name>A0AAP2GUD7_9BACT</name>
<accession>A0AAP2GUD7</accession>
<dbReference type="Proteomes" id="UP001319080">
    <property type="component" value="Unassembled WGS sequence"/>
</dbReference>
<dbReference type="EMBL" id="JAHESE010000002">
    <property type="protein sequence ID" value="MBT1707382.1"/>
    <property type="molecule type" value="Genomic_DNA"/>
</dbReference>
<reference evidence="2 3" key="1">
    <citation type="submission" date="2021-05" db="EMBL/GenBank/DDBJ databases">
        <title>A Polyphasic approach of four new species of the genus Ohtaekwangia: Ohtaekwangia histidinii sp. nov., Ohtaekwangia cretensis sp. nov., Ohtaekwangia indiensis sp. nov., Ohtaekwangia reichenbachii sp. nov. from diverse environment.</title>
        <authorList>
            <person name="Octaviana S."/>
        </authorList>
    </citation>
    <scope>NUCLEOTIDE SEQUENCE [LARGE SCALE GENOMIC DNA]</scope>
    <source>
        <strain evidence="2 3">PWU5</strain>
    </source>
</reference>
<keyword evidence="1" id="KW-0812">Transmembrane</keyword>
<dbReference type="AlphaFoldDB" id="A0AAP2GUD7"/>
<keyword evidence="1" id="KW-0472">Membrane</keyword>
<proteinExistence type="predicted"/>
<dbReference type="RefSeq" id="WP_254082972.1">
    <property type="nucleotide sequence ID" value="NZ_JAHESE010000002.1"/>
</dbReference>
<evidence type="ECO:0000313" key="3">
    <source>
        <dbReference type="Proteomes" id="UP001319080"/>
    </source>
</evidence>
<evidence type="ECO:0000256" key="1">
    <source>
        <dbReference type="SAM" id="Phobius"/>
    </source>
</evidence>
<gene>
    <name evidence="2" type="ORF">KK062_04070</name>
</gene>
<keyword evidence="1" id="KW-1133">Transmembrane helix</keyword>